<evidence type="ECO:0000313" key="3">
    <source>
        <dbReference type="Proteomes" id="UP000241960"/>
    </source>
</evidence>
<evidence type="ECO:0000259" key="1">
    <source>
        <dbReference type="SMART" id="SM00914"/>
    </source>
</evidence>
<sequence length="188" mass="22196">MTDTLQLQQTKVTFIEYILFHYDFKSRISVWILNYIKSSLDALQQIHFVDEVISSHNTLEIAVIDTDKQGIKLTLKDKQLINTDEIFNFVVSQSVPFDIKIYFNKNQHRESRLDELLLAQLLNSPYYAMYMQDIYSIPLTKQSESSIIKHLQENIDLSLQLHDKELFYQLSQILNTFKLRDVNITTKD</sequence>
<dbReference type="Pfam" id="PF08864">
    <property type="entry name" value="UPF0302"/>
    <property type="match status" value="1"/>
</dbReference>
<dbReference type="InterPro" id="IPR014963">
    <property type="entry name" value="UPF0302_N"/>
</dbReference>
<gene>
    <name evidence="2" type="ORF">BU058_05190</name>
</gene>
<dbReference type="InterPro" id="IPR011188">
    <property type="entry name" value="UPF0302"/>
</dbReference>
<dbReference type="Gene3D" id="3.40.1530.30">
    <property type="entry name" value="Uncharacterised family UPF0302, N-terminal domain"/>
    <property type="match status" value="1"/>
</dbReference>
<dbReference type="AlphaFoldDB" id="A0A9Q6HPK6"/>
<organism evidence="2 3">
    <name type="scientific">Staphylococcus succinus</name>
    <dbReference type="NCBI Taxonomy" id="61015"/>
    <lineage>
        <taxon>Bacteria</taxon>
        <taxon>Bacillati</taxon>
        <taxon>Bacillota</taxon>
        <taxon>Bacilli</taxon>
        <taxon>Bacillales</taxon>
        <taxon>Staphylococcaceae</taxon>
        <taxon>Staphylococcus</taxon>
    </lineage>
</organism>
<proteinExistence type="predicted"/>
<comment type="caution">
    <text evidence="2">The sequence shown here is derived from an EMBL/GenBank/DDBJ whole genome shotgun (WGS) entry which is preliminary data.</text>
</comment>
<dbReference type="RefSeq" id="WP_073504438.1">
    <property type="nucleotide sequence ID" value="NZ_CP018199.1"/>
</dbReference>
<dbReference type="InterPro" id="IPR038091">
    <property type="entry name" value="UPF0302_N_sf"/>
</dbReference>
<feature type="domain" description="IDEAL" evidence="1">
    <location>
        <begin position="138"/>
        <end position="174"/>
    </location>
</feature>
<dbReference type="EMBL" id="PZFQ01000013">
    <property type="protein sequence ID" value="PTI76135.1"/>
    <property type="molecule type" value="Genomic_DNA"/>
</dbReference>
<dbReference type="PIRSF" id="PIRSF007165">
    <property type="entry name" value="UCP007165"/>
    <property type="match status" value="1"/>
</dbReference>
<dbReference type="Proteomes" id="UP000241960">
    <property type="component" value="Unassembled WGS sequence"/>
</dbReference>
<accession>A0A9Q6HPK6</accession>
<protein>
    <submittedName>
        <fullName evidence="2">IDEAL domain-containing protein</fullName>
    </submittedName>
</protein>
<dbReference type="Pfam" id="PF08858">
    <property type="entry name" value="IDEAL"/>
    <property type="match status" value="1"/>
</dbReference>
<reference evidence="2 3" key="1">
    <citation type="journal article" date="2016" name="Front. Microbiol.">
        <title>Comprehensive Phylogenetic Analysis of Bovine Non-aureus Staphylococci Species Based on Whole-Genome Sequencing.</title>
        <authorList>
            <person name="Naushad S."/>
            <person name="Barkema H.W."/>
            <person name="Luby C."/>
            <person name="Condas L.A."/>
            <person name="Nobrega D.B."/>
            <person name="Carson D.A."/>
            <person name="De Buck J."/>
        </authorList>
    </citation>
    <scope>NUCLEOTIDE SEQUENCE [LARGE SCALE GENOMIC DNA]</scope>
    <source>
        <strain evidence="2 3">SNUC 1231</strain>
    </source>
</reference>
<name>A0A9Q6HPK6_9STAP</name>
<dbReference type="SMART" id="SM00914">
    <property type="entry name" value="IDEAL"/>
    <property type="match status" value="1"/>
</dbReference>
<dbReference type="InterPro" id="IPR014957">
    <property type="entry name" value="IDEAL_dom"/>
</dbReference>
<evidence type="ECO:0000313" key="2">
    <source>
        <dbReference type="EMBL" id="PTI76135.1"/>
    </source>
</evidence>